<dbReference type="RefSeq" id="WP_125127152.1">
    <property type="nucleotide sequence ID" value="NZ_RHJS01000002.1"/>
</dbReference>
<reference evidence="2" key="1">
    <citation type="submission" date="2018-10" db="EMBL/GenBank/DDBJ databases">
        <title>Schaedlerella arabinophila gen. nov. sp. nov., isolated from the mouse intestinal tract and comparative analysis with the genome of the closely related altered Schaedler flora strain ASF502.</title>
        <authorList>
            <person name="Miyake S."/>
            <person name="Soh M."/>
            <person name="Seedorf H."/>
        </authorList>
    </citation>
    <scope>NUCLEOTIDE SEQUENCE [LARGE SCALE GENOMIC DNA]</scope>
    <source>
        <strain evidence="2">DSM 106076</strain>
    </source>
</reference>
<sequence length="226" mass="25115">MDIKLHYTEQGEGDPLILLHGNGEDGTYFVHQTSHFSKTRRVIAVDTRGHGKSPRGTAPFGIRQFAEDLRAFLDELQIEQADILGFSDGGNIALTFAILCPERVRRLILNGANLNPGGVKPSVQIPIVIGYHITSLFAGKSAKARNHAELLGLMVHDPDIGTEELKKVRAKTLVIVGTKDMIRESHTRQIYDHLPDARLVILPGDHFIANKNPDRFNRAVEAFLRE</sequence>
<dbReference type="Pfam" id="PF00561">
    <property type="entry name" value="Abhydrolase_1"/>
    <property type="match status" value="1"/>
</dbReference>
<dbReference type="EMBL" id="RHJS01000002">
    <property type="protein sequence ID" value="RRK31493.1"/>
    <property type="molecule type" value="Genomic_DNA"/>
</dbReference>
<dbReference type="Gene3D" id="3.40.50.1820">
    <property type="entry name" value="alpha/beta hydrolase"/>
    <property type="match status" value="2"/>
</dbReference>
<name>A0A3R8JLA3_9FIRM</name>
<dbReference type="InterPro" id="IPR000073">
    <property type="entry name" value="AB_hydrolase_1"/>
</dbReference>
<proteinExistence type="predicted"/>
<evidence type="ECO:0000313" key="2">
    <source>
        <dbReference type="EMBL" id="RRK31493.1"/>
    </source>
</evidence>
<dbReference type="PANTHER" id="PTHR43433">
    <property type="entry name" value="HYDROLASE, ALPHA/BETA FOLD FAMILY PROTEIN"/>
    <property type="match status" value="1"/>
</dbReference>
<dbReference type="GO" id="GO:0016787">
    <property type="term" value="F:hydrolase activity"/>
    <property type="evidence" value="ECO:0007669"/>
    <property type="project" value="UniProtKB-KW"/>
</dbReference>
<keyword evidence="2" id="KW-0378">Hydrolase</keyword>
<evidence type="ECO:0000259" key="1">
    <source>
        <dbReference type="Pfam" id="PF00561"/>
    </source>
</evidence>
<comment type="caution">
    <text evidence="2">The sequence shown here is derived from an EMBL/GenBank/DDBJ whole genome shotgun (WGS) entry which is preliminary data.</text>
</comment>
<dbReference type="Proteomes" id="UP000274920">
    <property type="component" value="Unassembled WGS sequence"/>
</dbReference>
<gene>
    <name evidence="2" type="ORF">EBB54_09035</name>
</gene>
<dbReference type="PANTHER" id="PTHR43433:SF5">
    <property type="entry name" value="AB HYDROLASE-1 DOMAIN-CONTAINING PROTEIN"/>
    <property type="match status" value="1"/>
</dbReference>
<organism evidence="2 3">
    <name type="scientific">Schaedlerella arabinosiphila</name>
    <dbReference type="NCBI Taxonomy" id="2044587"/>
    <lineage>
        <taxon>Bacteria</taxon>
        <taxon>Bacillati</taxon>
        <taxon>Bacillota</taxon>
        <taxon>Clostridia</taxon>
        <taxon>Lachnospirales</taxon>
        <taxon>Lachnospiraceae</taxon>
        <taxon>Schaedlerella</taxon>
    </lineage>
</organism>
<accession>A0A3R8JLA3</accession>
<keyword evidence="3" id="KW-1185">Reference proteome</keyword>
<protein>
    <submittedName>
        <fullName evidence="2">Alpha/beta fold hydrolase</fullName>
    </submittedName>
</protein>
<dbReference type="InterPro" id="IPR029058">
    <property type="entry name" value="AB_hydrolase_fold"/>
</dbReference>
<dbReference type="AlphaFoldDB" id="A0A3R8JLA3"/>
<dbReference type="SUPFAM" id="SSF53474">
    <property type="entry name" value="alpha/beta-Hydrolases"/>
    <property type="match status" value="1"/>
</dbReference>
<feature type="domain" description="AB hydrolase-1" evidence="1">
    <location>
        <begin position="15"/>
        <end position="114"/>
    </location>
</feature>
<evidence type="ECO:0000313" key="3">
    <source>
        <dbReference type="Proteomes" id="UP000274920"/>
    </source>
</evidence>
<dbReference type="InterPro" id="IPR050471">
    <property type="entry name" value="AB_hydrolase"/>
</dbReference>
<dbReference type="PRINTS" id="PR00111">
    <property type="entry name" value="ABHYDROLASE"/>
</dbReference>